<dbReference type="EMBL" id="JANPWB010000014">
    <property type="protein sequence ID" value="KAJ1100685.1"/>
    <property type="molecule type" value="Genomic_DNA"/>
</dbReference>
<name>A0AAV7MKE9_PLEWA</name>
<keyword evidence="3" id="KW-1185">Reference proteome</keyword>
<dbReference type="AlphaFoldDB" id="A0AAV7MKE9"/>
<organism evidence="2 3">
    <name type="scientific">Pleurodeles waltl</name>
    <name type="common">Iberian ribbed newt</name>
    <dbReference type="NCBI Taxonomy" id="8319"/>
    <lineage>
        <taxon>Eukaryota</taxon>
        <taxon>Metazoa</taxon>
        <taxon>Chordata</taxon>
        <taxon>Craniata</taxon>
        <taxon>Vertebrata</taxon>
        <taxon>Euteleostomi</taxon>
        <taxon>Amphibia</taxon>
        <taxon>Batrachia</taxon>
        <taxon>Caudata</taxon>
        <taxon>Salamandroidea</taxon>
        <taxon>Salamandridae</taxon>
        <taxon>Pleurodelinae</taxon>
        <taxon>Pleurodeles</taxon>
    </lineage>
</organism>
<reference evidence="2" key="1">
    <citation type="journal article" date="2022" name="bioRxiv">
        <title>Sequencing and chromosome-scale assembly of the giantPleurodeles waltlgenome.</title>
        <authorList>
            <person name="Brown T."/>
            <person name="Elewa A."/>
            <person name="Iarovenko S."/>
            <person name="Subramanian E."/>
            <person name="Araus A.J."/>
            <person name="Petzold A."/>
            <person name="Susuki M."/>
            <person name="Suzuki K.-i.T."/>
            <person name="Hayashi T."/>
            <person name="Toyoda A."/>
            <person name="Oliveira C."/>
            <person name="Osipova E."/>
            <person name="Leigh N.D."/>
            <person name="Simon A."/>
            <person name="Yun M.H."/>
        </authorList>
    </citation>
    <scope>NUCLEOTIDE SEQUENCE</scope>
    <source>
        <strain evidence="2">20211129_DDA</strain>
        <tissue evidence="2">Liver</tissue>
    </source>
</reference>
<evidence type="ECO:0000256" key="1">
    <source>
        <dbReference type="SAM" id="MobiDB-lite"/>
    </source>
</evidence>
<protein>
    <submittedName>
        <fullName evidence="2">Uncharacterized protein</fullName>
    </submittedName>
</protein>
<dbReference type="Proteomes" id="UP001066276">
    <property type="component" value="Chromosome 10"/>
</dbReference>
<evidence type="ECO:0000313" key="2">
    <source>
        <dbReference type="EMBL" id="KAJ1100685.1"/>
    </source>
</evidence>
<sequence>MLTASNVSLRSIKSPREQGVLAPPAISGEGAGESLFKSGSGWVPLTRGILAAATRHSRRSSDARETAAAQCLVPVGGAFRASPLRQHHLAPP</sequence>
<proteinExistence type="predicted"/>
<feature type="compositionally biased region" description="Polar residues" evidence="1">
    <location>
        <begin position="1"/>
        <end position="11"/>
    </location>
</feature>
<comment type="caution">
    <text evidence="2">The sequence shown here is derived from an EMBL/GenBank/DDBJ whole genome shotgun (WGS) entry which is preliminary data.</text>
</comment>
<feature type="region of interest" description="Disordered" evidence="1">
    <location>
        <begin position="1"/>
        <end position="33"/>
    </location>
</feature>
<gene>
    <name evidence="2" type="ORF">NDU88_005766</name>
</gene>
<evidence type="ECO:0000313" key="3">
    <source>
        <dbReference type="Proteomes" id="UP001066276"/>
    </source>
</evidence>
<accession>A0AAV7MKE9</accession>